<sequence>MQDSAEATDLQNFLVNTTSRMDCQDGHIVAIGHAVQDLHLGDRVKGPHSLRRGNASARMPNEPIVCAGEVTGCWLFGQKLVPFTTPHQYTGELIGVEYLYQQTGEAAKVYKSAIQELETADVCVEEDESYVEPVDIDDLTLSTFDEEEHLHVLPSTSCSVPSENPLVLPSAPSLVPSVLPSAPSTVPSENPCVLSSAPSVVPRRLPSAPSTVPSENTRCTPHLLRSPHLLMFHNLHPPCLPLQCN</sequence>
<organism evidence="1 2">
    <name type="scientific">Cirrhinus molitorella</name>
    <name type="common">mud carp</name>
    <dbReference type="NCBI Taxonomy" id="172907"/>
    <lineage>
        <taxon>Eukaryota</taxon>
        <taxon>Metazoa</taxon>
        <taxon>Chordata</taxon>
        <taxon>Craniata</taxon>
        <taxon>Vertebrata</taxon>
        <taxon>Euteleostomi</taxon>
        <taxon>Actinopterygii</taxon>
        <taxon>Neopterygii</taxon>
        <taxon>Teleostei</taxon>
        <taxon>Ostariophysi</taxon>
        <taxon>Cypriniformes</taxon>
        <taxon>Cyprinidae</taxon>
        <taxon>Labeoninae</taxon>
        <taxon>Labeonini</taxon>
        <taxon>Cirrhinus</taxon>
    </lineage>
</organism>
<keyword evidence="2" id="KW-1185">Reference proteome</keyword>
<evidence type="ECO:0000313" key="1">
    <source>
        <dbReference type="EMBL" id="KAL1259001.1"/>
    </source>
</evidence>
<comment type="caution">
    <text evidence="1">The sequence shown here is derived from an EMBL/GenBank/DDBJ whole genome shotgun (WGS) entry which is preliminary data.</text>
</comment>
<protein>
    <submittedName>
        <fullName evidence="1">Uncharacterized protein</fullName>
    </submittedName>
</protein>
<dbReference type="EMBL" id="JAYMGO010000016">
    <property type="protein sequence ID" value="KAL1259001.1"/>
    <property type="molecule type" value="Genomic_DNA"/>
</dbReference>
<accession>A0ABR3M426</accession>
<proteinExistence type="predicted"/>
<reference evidence="1 2" key="1">
    <citation type="submission" date="2023-09" db="EMBL/GenBank/DDBJ databases">
        <authorList>
            <person name="Wang M."/>
        </authorList>
    </citation>
    <scope>NUCLEOTIDE SEQUENCE [LARGE SCALE GENOMIC DNA]</scope>
    <source>
        <strain evidence="1">GT-2023</strain>
        <tissue evidence="1">Liver</tissue>
    </source>
</reference>
<dbReference type="Proteomes" id="UP001558613">
    <property type="component" value="Unassembled WGS sequence"/>
</dbReference>
<evidence type="ECO:0000313" key="2">
    <source>
        <dbReference type="Proteomes" id="UP001558613"/>
    </source>
</evidence>
<name>A0ABR3M426_9TELE</name>
<gene>
    <name evidence="1" type="ORF">QQF64_009578</name>
</gene>